<dbReference type="InterPro" id="IPR019642">
    <property type="entry name" value="DUF2507"/>
</dbReference>
<dbReference type="InterPro" id="IPR024096">
    <property type="entry name" value="NO_sig/Golgi_transp_ligand-bd"/>
</dbReference>
<dbReference type="Gene3D" id="3.30.1380.20">
    <property type="entry name" value="Trafficking protein particle complex subunit 3"/>
    <property type="match status" value="1"/>
</dbReference>
<name>A0ABQ5JMZ7_9LACO</name>
<comment type="caution">
    <text evidence="2">The sequence shown here is derived from an EMBL/GenBank/DDBJ whole genome shotgun (WGS) entry which is preliminary data.</text>
</comment>
<sequence length="170" mass="18650">MDQSTYEKLRQQPDVSALGAAFMRDEVLPTILGTDQMNILYWIGRQVARQNPLADEVAIINFFDQVGFGTLTRTKQNRRQQQFTLTGATVTGRLAANPDADFDLEAGFLAQQFELITGAATEGTVNEIQHDGVSLMIQTDPKDLIGDRAANVPTLSIKPKSTPPTAENNI</sequence>
<dbReference type="SUPFAM" id="SSF111126">
    <property type="entry name" value="Ligand-binding domain in the NO signalling and Golgi transport"/>
    <property type="match status" value="1"/>
</dbReference>
<dbReference type="RefSeq" id="WP_407883564.1">
    <property type="nucleotide sequence ID" value="NZ_BQXO01000003.1"/>
</dbReference>
<dbReference type="Pfam" id="PF10702">
    <property type="entry name" value="DUF2507"/>
    <property type="match status" value="1"/>
</dbReference>
<evidence type="ECO:0000313" key="3">
    <source>
        <dbReference type="Proteomes" id="UP001628078"/>
    </source>
</evidence>
<dbReference type="Proteomes" id="UP001628078">
    <property type="component" value="Unassembled WGS sequence"/>
</dbReference>
<protein>
    <submittedName>
        <fullName evidence="2">Hydrocarbon-binding protein</fullName>
    </submittedName>
</protein>
<dbReference type="EMBL" id="BQXO01000003">
    <property type="protein sequence ID" value="GKT05898.1"/>
    <property type="molecule type" value="Genomic_DNA"/>
</dbReference>
<feature type="region of interest" description="Disordered" evidence="1">
    <location>
        <begin position="150"/>
        <end position="170"/>
    </location>
</feature>
<organism evidence="2 3">
    <name type="scientific">Furfurilactobacillus curtus</name>
    <dbReference type="NCBI Taxonomy" id="1746200"/>
    <lineage>
        <taxon>Bacteria</taxon>
        <taxon>Bacillati</taxon>
        <taxon>Bacillota</taxon>
        <taxon>Bacilli</taxon>
        <taxon>Lactobacillales</taxon>
        <taxon>Lactobacillaceae</taxon>
        <taxon>Furfurilactobacillus</taxon>
    </lineage>
</organism>
<keyword evidence="3" id="KW-1185">Reference proteome</keyword>
<gene>
    <name evidence="2" type="ORF">JCM31185_11860</name>
</gene>
<evidence type="ECO:0000313" key="2">
    <source>
        <dbReference type="EMBL" id="GKT05898.1"/>
    </source>
</evidence>
<proteinExistence type="predicted"/>
<reference evidence="2 3" key="1">
    <citation type="submission" date="2022-03" db="EMBL/GenBank/DDBJ databases">
        <title>Draft genome sequence of Furfurilactobacillus curtus JCM 31185.</title>
        <authorList>
            <person name="Suzuki S."/>
            <person name="Endo A."/>
            <person name="Kajikawa A."/>
        </authorList>
    </citation>
    <scope>NUCLEOTIDE SEQUENCE [LARGE SCALE GENOMIC DNA]</scope>
    <source>
        <strain evidence="2 3">JCM 31185</strain>
    </source>
</reference>
<evidence type="ECO:0000256" key="1">
    <source>
        <dbReference type="SAM" id="MobiDB-lite"/>
    </source>
</evidence>
<accession>A0ABQ5JMZ7</accession>